<name>A0A401Q8D4_SCYTO</name>
<gene>
    <name evidence="2" type="ORF">scyTo_0022809</name>
</gene>
<dbReference type="OrthoDB" id="6134417at2759"/>
<reference evidence="2 3" key="1">
    <citation type="journal article" date="2018" name="Nat. Ecol. Evol.">
        <title>Shark genomes provide insights into elasmobranch evolution and the origin of vertebrates.</title>
        <authorList>
            <person name="Hara Y"/>
            <person name="Yamaguchi K"/>
            <person name="Onimaru K"/>
            <person name="Kadota M"/>
            <person name="Koyanagi M"/>
            <person name="Keeley SD"/>
            <person name="Tatsumi K"/>
            <person name="Tanaka K"/>
            <person name="Motone F"/>
            <person name="Kageyama Y"/>
            <person name="Nozu R"/>
            <person name="Adachi N"/>
            <person name="Nishimura O"/>
            <person name="Nakagawa R"/>
            <person name="Tanegashima C"/>
            <person name="Kiyatake I"/>
            <person name="Matsumoto R"/>
            <person name="Murakumo K"/>
            <person name="Nishida K"/>
            <person name="Terakita A"/>
            <person name="Kuratani S"/>
            <person name="Sato K"/>
            <person name="Hyodo S Kuraku.S."/>
        </authorList>
    </citation>
    <scope>NUCLEOTIDE SEQUENCE [LARGE SCALE GENOMIC DNA]</scope>
</reference>
<dbReference type="STRING" id="75743.A0A401Q8D4"/>
<dbReference type="InterPro" id="IPR007111">
    <property type="entry name" value="NACHT_NTPase"/>
</dbReference>
<dbReference type="OMA" id="YISASKC"/>
<feature type="domain" description="NACHT" evidence="1">
    <location>
        <begin position="181"/>
        <end position="348"/>
    </location>
</feature>
<dbReference type="PANTHER" id="PTHR45013">
    <property type="entry name" value="NACHT DOMAIN- AND WD REPEAT-CONTAINING PROTEIN 1"/>
    <property type="match status" value="1"/>
</dbReference>
<feature type="non-terminal residue" evidence="2">
    <location>
        <position position="435"/>
    </location>
</feature>
<sequence length="435" mass="49440">MVTLSSCVTVTEFEIEQGLCDTREGSVYSSIFIRDVPDIQDHHDQHQFHKYFDVTNDGSIDTEAQELLTSLKSQIVTKYSKNLNIHQVQWSNGVLDEQSEAHRQYLHNLCQNFVEDIKRQVLIRVSERQETQDEMDWLFEELSHHMALCHKKSSIFCGRAQLLASICQSIERQDKCTHGPLVIHGPSGTGKSAVMSKLAEGVRKSLGKGTVVVTRLLGTSPQSSEIYSVLKSACFQVCLAFKLKPPLAHIVNSYNELVRFFHNLLSTVSKKNKEALVVIFDSLDQLSSNDGAHRLHWLPKECPPKVHLIISTLPEEWNILNVLQEAIPSQENYFKVEPLSCEHGQQVIDMLLTTVRRKLTAEQQELILESFRQCGQPLMLKLSFDEAKRWSSYVPTSELYVAKGTQEAIRFLYARLEKKHGKVFVSHALGYIACS</sequence>
<evidence type="ECO:0000313" key="3">
    <source>
        <dbReference type="Proteomes" id="UP000288216"/>
    </source>
</evidence>
<protein>
    <recommendedName>
        <fullName evidence="1">NACHT domain-containing protein</fullName>
    </recommendedName>
</protein>
<dbReference type="Proteomes" id="UP000288216">
    <property type="component" value="Unassembled WGS sequence"/>
</dbReference>
<evidence type="ECO:0000313" key="2">
    <source>
        <dbReference type="EMBL" id="GCB81587.1"/>
    </source>
</evidence>
<dbReference type="Pfam" id="PF05729">
    <property type="entry name" value="NACHT"/>
    <property type="match status" value="1"/>
</dbReference>
<proteinExistence type="predicted"/>
<accession>A0A401Q8D4</accession>
<dbReference type="SUPFAM" id="SSF52540">
    <property type="entry name" value="P-loop containing nucleoside triphosphate hydrolases"/>
    <property type="match status" value="1"/>
</dbReference>
<evidence type="ECO:0000259" key="1">
    <source>
        <dbReference type="Pfam" id="PF05729"/>
    </source>
</evidence>
<dbReference type="InterPro" id="IPR043365">
    <property type="entry name" value="NWD1"/>
</dbReference>
<dbReference type="AlphaFoldDB" id="A0A401Q8D4"/>
<dbReference type="Gene3D" id="3.40.50.300">
    <property type="entry name" value="P-loop containing nucleotide triphosphate hydrolases"/>
    <property type="match status" value="1"/>
</dbReference>
<comment type="caution">
    <text evidence="2">The sequence shown here is derived from an EMBL/GenBank/DDBJ whole genome shotgun (WGS) entry which is preliminary data.</text>
</comment>
<keyword evidence="3" id="KW-1185">Reference proteome</keyword>
<dbReference type="PANTHER" id="PTHR45013:SF1">
    <property type="entry name" value="NACHT DOMAIN- AND WD REPEAT-CONTAINING PROTEIN 1"/>
    <property type="match status" value="1"/>
</dbReference>
<dbReference type="EMBL" id="BFAA01024221">
    <property type="protein sequence ID" value="GCB81587.1"/>
    <property type="molecule type" value="Genomic_DNA"/>
</dbReference>
<dbReference type="InterPro" id="IPR027417">
    <property type="entry name" value="P-loop_NTPase"/>
</dbReference>
<organism evidence="2 3">
    <name type="scientific">Scyliorhinus torazame</name>
    <name type="common">Cloudy catshark</name>
    <name type="synonym">Catulus torazame</name>
    <dbReference type="NCBI Taxonomy" id="75743"/>
    <lineage>
        <taxon>Eukaryota</taxon>
        <taxon>Metazoa</taxon>
        <taxon>Chordata</taxon>
        <taxon>Craniata</taxon>
        <taxon>Vertebrata</taxon>
        <taxon>Chondrichthyes</taxon>
        <taxon>Elasmobranchii</taxon>
        <taxon>Galeomorphii</taxon>
        <taxon>Galeoidea</taxon>
        <taxon>Carcharhiniformes</taxon>
        <taxon>Scyliorhinidae</taxon>
        <taxon>Scyliorhinus</taxon>
    </lineage>
</organism>